<comment type="caution">
    <text evidence="5">The sequence shown here is derived from an EMBL/GenBank/DDBJ whole genome shotgun (WGS) entry which is preliminary data.</text>
</comment>
<dbReference type="Pfam" id="PF17293">
    <property type="entry name" value="Arm-DNA-bind_5"/>
    <property type="match status" value="1"/>
</dbReference>
<dbReference type="PANTHER" id="PTHR30349">
    <property type="entry name" value="PHAGE INTEGRASE-RELATED"/>
    <property type="match status" value="1"/>
</dbReference>
<organism evidence="5">
    <name type="scientific">termite gut metagenome</name>
    <dbReference type="NCBI Taxonomy" id="433724"/>
    <lineage>
        <taxon>unclassified sequences</taxon>
        <taxon>metagenomes</taxon>
        <taxon>organismal metagenomes</taxon>
    </lineage>
</organism>
<dbReference type="InterPro" id="IPR013762">
    <property type="entry name" value="Integrase-like_cat_sf"/>
</dbReference>
<dbReference type="InterPro" id="IPR025269">
    <property type="entry name" value="SAM-like_dom"/>
</dbReference>
<dbReference type="GO" id="GO:0006310">
    <property type="term" value="P:DNA recombination"/>
    <property type="evidence" value="ECO:0007669"/>
    <property type="project" value="UniProtKB-KW"/>
</dbReference>
<dbReference type="EMBL" id="SNRY01000363">
    <property type="protein sequence ID" value="KAA6341825.1"/>
    <property type="molecule type" value="Genomic_DNA"/>
</dbReference>
<reference evidence="5" key="1">
    <citation type="submission" date="2019-03" db="EMBL/GenBank/DDBJ databases">
        <title>Single cell metagenomics reveals metabolic interactions within the superorganism composed of flagellate Streblomastix strix and complex community of Bacteroidetes bacteria on its surface.</title>
        <authorList>
            <person name="Treitli S.C."/>
            <person name="Kolisko M."/>
            <person name="Husnik F."/>
            <person name="Keeling P."/>
            <person name="Hampl V."/>
        </authorList>
    </citation>
    <scope>NUCLEOTIDE SEQUENCE</scope>
    <source>
        <strain evidence="5">STM</strain>
    </source>
</reference>
<dbReference type="GO" id="GO:0003677">
    <property type="term" value="F:DNA binding"/>
    <property type="evidence" value="ECO:0007669"/>
    <property type="project" value="UniProtKB-KW"/>
</dbReference>
<dbReference type="InterPro" id="IPR035386">
    <property type="entry name" value="Arm-DNA-bind_5"/>
</dbReference>
<evidence type="ECO:0000256" key="3">
    <source>
        <dbReference type="ARBA" id="ARBA00023172"/>
    </source>
</evidence>
<evidence type="ECO:0000256" key="1">
    <source>
        <dbReference type="ARBA" id="ARBA00008857"/>
    </source>
</evidence>
<dbReference type="Pfam" id="PF13102">
    <property type="entry name" value="Phage_int_SAM_5"/>
    <property type="match status" value="1"/>
</dbReference>
<protein>
    <recommendedName>
        <fullName evidence="4">Tyr recombinase domain-containing protein</fullName>
    </recommendedName>
</protein>
<dbReference type="Pfam" id="PF00589">
    <property type="entry name" value="Phage_integrase"/>
    <property type="match status" value="1"/>
</dbReference>
<dbReference type="GO" id="GO:0015074">
    <property type="term" value="P:DNA integration"/>
    <property type="evidence" value="ECO:0007669"/>
    <property type="project" value="InterPro"/>
</dbReference>
<dbReference type="Gene3D" id="1.10.443.10">
    <property type="entry name" value="Intergrase catalytic core"/>
    <property type="match status" value="1"/>
</dbReference>
<evidence type="ECO:0000313" key="5">
    <source>
        <dbReference type="EMBL" id="KAA6341825.1"/>
    </source>
</evidence>
<evidence type="ECO:0000259" key="4">
    <source>
        <dbReference type="PROSITE" id="PS51898"/>
    </source>
</evidence>
<accession>A0A5J4S8T7</accession>
<dbReference type="InterPro" id="IPR011010">
    <property type="entry name" value="DNA_brk_join_enz"/>
</dbReference>
<dbReference type="AlphaFoldDB" id="A0A5J4S8T7"/>
<dbReference type="InterPro" id="IPR050090">
    <property type="entry name" value="Tyrosine_recombinase_XerCD"/>
</dbReference>
<feature type="domain" description="Tyr recombinase" evidence="4">
    <location>
        <begin position="211"/>
        <end position="404"/>
    </location>
</feature>
<dbReference type="PANTHER" id="PTHR30349:SF64">
    <property type="entry name" value="PROPHAGE INTEGRASE INTD-RELATED"/>
    <property type="match status" value="1"/>
</dbReference>
<name>A0A5J4S8T7_9ZZZZ</name>
<dbReference type="InterPro" id="IPR010998">
    <property type="entry name" value="Integrase_recombinase_N"/>
</dbReference>
<sequence length="410" mass="47235">MLNYSLNGVTICTVRDVRKKDVDEPCPIRVRITYQRKQIYYSIGISLTNEDWENMPTSKSPKLIEARGSIQAVFDNIKKHVKKLAEDDRFSFDAVNLILGKATGNTVNTAFKAKIATLTEKGQIGTAGYYGCALHSLEKYKGNSIKFMDVTIDWLNRYETFMLKNDSSYTTIAMYLRALRTIMNDACKCGAIKESHYPFGKDKYVIKEGEGRELVLTLEEIGRIARFQCTTPAYEKYRDLWMFSFFCNGANIVDICKIKYGDIDKNNNELSFYRSKTIRTAQRKIKVIVPILLPMEKIIEKWGNPDKDSKNHVFPFLPNEVSPVDEKRMVVTLTKHINKHIKKIAAQLELPDISTYWCRHSFVTVLMKARVPESYISEAVGHSTKTVTQGYFGRYTKEERLKYNSLLLNY</sequence>
<dbReference type="InterPro" id="IPR002104">
    <property type="entry name" value="Integrase_catalytic"/>
</dbReference>
<keyword evidence="2" id="KW-0238">DNA-binding</keyword>
<proteinExistence type="inferred from homology"/>
<evidence type="ECO:0000256" key="2">
    <source>
        <dbReference type="ARBA" id="ARBA00023125"/>
    </source>
</evidence>
<dbReference type="Gene3D" id="1.10.150.130">
    <property type="match status" value="1"/>
</dbReference>
<gene>
    <name evidence="5" type="ORF">EZS27_010398</name>
</gene>
<keyword evidence="3" id="KW-0233">DNA recombination</keyword>
<dbReference type="SUPFAM" id="SSF56349">
    <property type="entry name" value="DNA breaking-rejoining enzymes"/>
    <property type="match status" value="1"/>
</dbReference>
<comment type="similarity">
    <text evidence="1">Belongs to the 'phage' integrase family.</text>
</comment>
<dbReference type="PROSITE" id="PS51898">
    <property type="entry name" value="TYR_RECOMBINASE"/>
    <property type="match status" value="1"/>
</dbReference>